<dbReference type="AlphaFoldDB" id="A0A8H5ZVF5"/>
<proteinExistence type="predicted"/>
<evidence type="ECO:0000313" key="1">
    <source>
        <dbReference type="EMBL" id="KAF5855035.1"/>
    </source>
</evidence>
<dbReference type="GO" id="GO:0032259">
    <property type="term" value="P:methylation"/>
    <property type="evidence" value="ECO:0007669"/>
    <property type="project" value="UniProtKB-KW"/>
</dbReference>
<dbReference type="Proteomes" id="UP000541154">
    <property type="component" value="Unassembled WGS sequence"/>
</dbReference>
<reference evidence="1 2" key="1">
    <citation type="submission" date="2019-04" db="EMBL/GenBank/DDBJ databases">
        <title>Aspergillus burnettii sp. nov., novel species from soil in southeast Queensland.</title>
        <authorList>
            <person name="Gilchrist C.L.M."/>
            <person name="Pitt J.I."/>
            <person name="Lange L."/>
            <person name="Lacey H.J."/>
            <person name="Vuong D."/>
            <person name="Midgley D.J."/>
            <person name="Greenfield P."/>
            <person name="Bradbury M."/>
            <person name="Lacey E."/>
            <person name="Busk P.K."/>
            <person name="Pilgaard B."/>
            <person name="Chooi Y.H."/>
            <person name="Piggott A.M."/>
        </authorList>
    </citation>
    <scope>NUCLEOTIDE SEQUENCE [LARGE SCALE GENOMIC DNA]</scope>
    <source>
        <strain evidence="1 2">FRR 5400</strain>
    </source>
</reference>
<gene>
    <name evidence="1" type="primary">COQ3</name>
    <name evidence="1" type="ORF">ETB97_010211</name>
</gene>
<keyword evidence="1" id="KW-0489">Methyltransferase</keyword>
<dbReference type="InterPro" id="IPR029063">
    <property type="entry name" value="SAM-dependent_MTases_sf"/>
</dbReference>
<feature type="non-terminal residue" evidence="1">
    <location>
        <position position="67"/>
    </location>
</feature>
<organism evidence="1 2">
    <name type="scientific">Petromyces alliaceus</name>
    <name type="common">Aspergillus alliaceus</name>
    <dbReference type="NCBI Taxonomy" id="209559"/>
    <lineage>
        <taxon>Eukaryota</taxon>
        <taxon>Fungi</taxon>
        <taxon>Dikarya</taxon>
        <taxon>Ascomycota</taxon>
        <taxon>Pezizomycotina</taxon>
        <taxon>Eurotiomycetes</taxon>
        <taxon>Eurotiomycetidae</taxon>
        <taxon>Eurotiales</taxon>
        <taxon>Aspergillaceae</taxon>
        <taxon>Aspergillus</taxon>
        <taxon>Aspergillus subgen. Circumdati</taxon>
    </lineage>
</organism>
<sequence length="67" mass="7593">MLTIRPTLRKVTSLLLHLNAPQRAHSTSVSADELSHFSSLASSWWDPMGPFRVLHLMNPLRHDFIAS</sequence>
<comment type="caution">
    <text evidence="1">The sequence shown here is derived from an EMBL/GenBank/DDBJ whole genome shotgun (WGS) entry which is preliminary data.</text>
</comment>
<protein>
    <submittedName>
        <fullName evidence="1">Hexaprenyldihydroxybenzoate methyltransferase, mitochondrial</fullName>
    </submittedName>
</protein>
<accession>A0A8H5ZVF5</accession>
<name>A0A8H5ZVF5_PETAA</name>
<keyword evidence="2" id="KW-1185">Reference proteome</keyword>
<keyword evidence="1" id="KW-0808">Transferase</keyword>
<dbReference type="EMBL" id="SPNV01000528">
    <property type="protein sequence ID" value="KAF5855035.1"/>
    <property type="molecule type" value="Genomic_DNA"/>
</dbReference>
<dbReference type="Gene3D" id="3.40.50.150">
    <property type="entry name" value="Vaccinia Virus protein VP39"/>
    <property type="match status" value="1"/>
</dbReference>
<evidence type="ECO:0000313" key="2">
    <source>
        <dbReference type="Proteomes" id="UP000541154"/>
    </source>
</evidence>
<dbReference type="GO" id="GO:0008168">
    <property type="term" value="F:methyltransferase activity"/>
    <property type="evidence" value="ECO:0007669"/>
    <property type="project" value="UniProtKB-KW"/>
</dbReference>